<keyword evidence="1" id="KW-0472">Membrane</keyword>
<evidence type="ECO:0000256" key="1">
    <source>
        <dbReference type="SAM" id="Phobius"/>
    </source>
</evidence>
<keyword evidence="1" id="KW-1133">Transmembrane helix</keyword>
<organism evidence="2 3">
    <name type="scientific">Mesorhizobium denitrificans</name>
    <dbReference type="NCBI Taxonomy" id="2294114"/>
    <lineage>
        <taxon>Bacteria</taxon>
        <taxon>Pseudomonadati</taxon>
        <taxon>Pseudomonadota</taxon>
        <taxon>Alphaproteobacteria</taxon>
        <taxon>Hyphomicrobiales</taxon>
        <taxon>Phyllobacteriaceae</taxon>
        <taxon>Mesorhizobium</taxon>
    </lineage>
</organism>
<protein>
    <submittedName>
        <fullName evidence="2">Uncharacterized protein</fullName>
    </submittedName>
</protein>
<comment type="caution">
    <text evidence="2">The sequence shown here is derived from an EMBL/GenBank/DDBJ whole genome shotgun (WGS) entry which is preliminary data.</text>
</comment>
<feature type="transmembrane region" description="Helical" evidence="1">
    <location>
        <begin position="49"/>
        <end position="68"/>
    </location>
</feature>
<evidence type="ECO:0000313" key="2">
    <source>
        <dbReference type="EMBL" id="RFC67839.1"/>
    </source>
</evidence>
<keyword evidence="1" id="KW-0812">Transmembrane</keyword>
<dbReference type="AlphaFoldDB" id="A0A371XF33"/>
<gene>
    <name evidence="2" type="ORF">DY251_09650</name>
</gene>
<feature type="transmembrane region" description="Helical" evidence="1">
    <location>
        <begin position="6"/>
        <end position="28"/>
    </location>
</feature>
<feature type="transmembrane region" description="Helical" evidence="1">
    <location>
        <begin position="88"/>
        <end position="108"/>
    </location>
</feature>
<accession>A0A371XF33</accession>
<dbReference type="Proteomes" id="UP000262379">
    <property type="component" value="Unassembled WGS sequence"/>
</dbReference>
<reference evidence="3" key="1">
    <citation type="submission" date="2018-08" db="EMBL/GenBank/DDBJ databases">
        <authorList>
            <person name="Im W.T."/>
        </authorList>
    </citation>
    <scope>NUCLEOTIDE SEQUENCE [LARGE SCALE GENOMIC DNA]</scope>
    <source>
        <strain evidence="3">LA-28</strain>
    </source>
</reference>
<dbReference type="EMBL" id="QURN01000006">
    <property type="protein sequence ID" value="RFC67839.1"/>
    <property type="molecule type" value="Genomic_DNA"/>
</dbReference>
<name>A0A371XF33_9HYPH</name>
<evidence type="ECO:0000313" key="3">
    <source>
        <dbReference type="Proteomes" id="UP000262379"/>
    </source>
</evidence>
<keyword evidence="3" id="KW-1185">Reference proteome</keyword>
<sequence length="109" mass="12493">MNGTKLAVQKCAIICLLVLQAFGFVIIANDKMILWDTKSYTDRSIAVELHCFWISVVAIFTVYMYWRFDEHNAALNARRDSPLYVDPVVLRWLQIFGLAVISIAIVVVR</sequence>
<proteinExistence type="predicted"/>